<evidence type="ECO:0000256" key="1">
    <source>
        <dbReference type="SAM" id="MobiDB-lite"/>
    </source>
</evidence>
<dbReference type="Proteomes" id="UP000698059">
    <property type="component" value="Unassembled WGS sequence"/>
</dbReference>
<sequence>MTTSTTPARSATPGTAERAAAPTTGRPAQLSPGAVLPPLADQAQRLVALGVHEIAGLSADDVRDAVEHLAPGAPDGGLLTLHPRLAPPSVLAPLLRLGDKAGFVVVDMEDVDRFEPLEGLALPDSPLYVVTDVDRGDDLANWSPDEALPEITRRGRTPLVLSEGIHWALQAPDVVERNHCYMTIGSRLRKDKGRLDSRTPAVWISNGTGRDGKERRGAPKVGWCWAGNRHTWLGFASGAGRVGTSRV</sequence>
<protein>
    <submittedName>
        <fullName evidence="2">Uncharacterized protein</fullName>
    </submittedName>
</protein>
<evidence type="ECO:0000313" key="3">
    <source>
        <dbReference type="Proteomes" id="UP000698059"/>
    </source>
</evidence>
<dbReference type="InterPro" id="IPR043755">
    <property type="entry name" value="DUF5701"/>
</dbReference>
<evidence type="ECO:0000313" key="2">
    <source>
        <dbReference type="EMBL" id="MBM7480032.1"/>
    </source>
</evidence>
<proteinExistence type="predicted"/>
<gene>
    <name evidence="2" type="ORF">JOD49_002952</name>
</gene>
<reference evidence="2 3" key="1">
    <citation type="submission" date="2021-01" db="EMBL/GenBank/DDBJ databases">
        <title>Sequencing the genomes of 1000 actinobacteria strains.</title>
        <authorList>
            <person name="Klenk H.-P."/>
        </authorList>
    </citation>
    <scope>NUCLEOTIDE SEQUENCE [LARGE SCALE GENOMIC DNA]</scope>
    <source>
        <strain evidence="2 3">DSM 46000</strain>
    </source>
</reference>
<accession>A0ABS2LID9</accession>
<dbReference type="RefSeq" id="WP_239525226.1">
    <property type="nucleotide sequence ID" value="NZ_BAAAVF010000007.1"/>
</dbReference>
<name>A0ABS2LID9_9CELL</name>
<feature type="region of interest" description="Disordered" evidence="1">
    <location>
        <begin position="1"/>
        <end position="35"/>
    </location>
</feature>
<keyword evidence="3" id="KW-1185">Reference proteome</keyword>
<dbReference type="EMBL" id="JAFBBO010000001">
    <property type="protein sequence ID" value="MBM7480032.1"/>
    <property type="molecule type" value="Genomic_DNA"/>
</dbReference>
<organism evidence="2 3">
    <name type="scientific">Oerskovia jenensis</name>
    <dbReference type="NCBI Taxonomy" id="162169"/>
    <lineage>
        <taxon>Bacteria</taxon>
        <taxon>Bacillati</taxon>
        <taxon>Actinomycetota</taxon>
        <taxon>Actinomycetes</taxon>
        <taxon>Micrococcales</taxon>
        <taxon>Cellulomonadaceae</taxon>
        <taxon>Oerskovia</taxon>
    </lineage>
</organism>
<feature type="compositionally biased region" description="Low complexity" evidence="1">
    <location>
        <begin position="1"/>
        <end position="16"/>
    </location>
</feature>
<dbReference type="Pfam" id="PF18959">
    <property type="entry name" value="DUF5701"/>
    <property type="match status" value="1"/>
</dbReference>
<comment type="caution">
    <text evidence="2">The sequence shown here is derived from an EMBL/GenBank/DDBJ whole genome shotgun (WGS) entry which is preliminary data.</text>
</comment>